<dbReference type="PANTHER" id="PTHR28180:SF2">
    <property type="entry name" value="PEROXISOMAL PROTEIN 2"/>
    <property type="match status" value="1"/>
</dbReference>
<evidence type="ECO:0000313" key="2">
    <source>
        <dbReference type="EMBL" id="RKP12413.1"/>
    </source>
</evidence>
<sequence>LATTNQPEAVESFIQHAIAAETTDPIRLVHLCQASLIKTAPLCGFPKIINAMNSLVDGLPRPIYHQLRSSYEKPSPMTTEAYRTRGMILFDRVYGVNSQRVQDRIGESSPRLMDIIMNDMYGKILSDESLLSAPQTELLAVGALATQDVPYQLRSHVLGARNVGVPQVQIDAVITLAKLLLRRRRASI</sequence>
<dbReference type="Gene3D" id="1.20.1290.10">
    <property type="entry name" value="AhpD-like"/>
    <property type="match status" value="1"/>
</dbReference>
<evidence type="ECO:0000259" key="1">
    <source>
        <dbReference type="Pfam" id="PF02627"/>
    </source>
</evidence>
<dbReference type="InterPro" id="IPR029032">
    <property type="entry name" value="AhpD-like"/>
</dbReference>
<gene>
    <name evidence="3" type="ORF">BJ684DRAFT_10107</name>
    <name evidence="2" type="ORF">BJ684DRAFT_11512</name>
</gene>
<dbReference type="OrthoDB" id="5537330at2759"/>
<dbReference type="PANTHER" id="PTHR28180">
    <property type="entry name" value="CONSERVED MITOCHONDRIAL PROTEIN-RELATED"/>
    <property type="match status" value="1"/>
</dbReference>
<name>A0A4P9Y0Z2_9FUNG</name>
<dbReference type="SUPFAM" id="SSF69118">
    <property type="entry name" value="AhpD-like"/>
    <property type="match status" value="1"/>
</dbReference>
<dbReference type="GO" id="GO:0051920">
    <property type="term" value="F:peroxiredoxin activity"/>
    <property type="evidence" value="ECO:0007669"/>
    <property type="project" value="InterPro"/>
</dbReference>
<feature type="non-terminal residue" evidence="2">
    <location>
        <position position="1"/>
    </location>
</feature>
<evidence type="ECO:0000313" key="4">
    <source>
        <dbReference type="Proteomes" id="UP000267251"/>
    </source>
</evidence>
<accession>A0A4P9Y0Z2</accession>
<organism evidence="2 4">
    <name type="scientific">Piptocephalis cylindrospora</name>
    <dbReference type="NCBI Taxonomy" id="1907219"/>
    <lineage>
        <taxon>Eukaryota</taxon>
        <taxon>Fungi</taxon>
        <taxon>Fungi incertae sedis</taxon>
        <taxon>Zoopagomycota</taxon>
        <taxon>Zoopagomycotina</taxon>
        <taxon>Zoopagomycetes</taxon>
        <taxon>Zoopagales</taxon>
        <taxon>Piptocephalidaceae</taxon>
        <taxon>Piptocephalis</taxon>
    </lineage>
</organism>
<evidence type="ECO:0000313" key="3">
    <source>
        <dbReference type="EMBL" id="RKP13406.1"/>
    </source>
</evidence>
<dbReference type="InterPro" id="IPR003779">
    <property type="entry name" value="CMD-like"/>
</dbReference>
<dbReference type="InterPro" id="IPR052999">
    <property type="entry name" value="PTS1_Protein"/>
</dbReference>
<dbReference type="Pfam" id="PF02627">
    <property type="entry name" value="CMD"/>
    <property type="match status" value="1"/>
</dbReference>
<dbReference type="Proteomes" id="UP000267251">
    <property type="component" value="Unassembled WGS sequence"/>
</dbReference>
<protein>
    <recommendedName>
        <fullName evidence="1">Carboxymuconolactone decarboxylase-like domain-containing protein</fullName>
    </recommendedName>
</protein>
<dbReference type="AlphaFoldDB" id="A0A4P9Y0Z2"/>
<keyword evidence="4" id="KW-1185">Reference proteome</keyword>
<proteinExistence type="predicted"/>
<dbReference type="EMBL" id="KZ988341">
    <property type="protein sequence ID" value="RKP12413.1"/>
    <property type="molecule type" value="Genomic_DNA"/>
</dbReference>
<dbReference type="EMBL" id="KZ988029">
    <property type="protein sequence ID" value="RKP13406.1"/>
    <property type="molecule type" value="Genomic_DNA"/>
</dbReference>
<reference evidence="2" key="2">
    <citation type="submission" date="2018-06" db="EMBL/GenBank/DDBJ databases">
        <title>Leveraging single-cell genomics to expand the Fungal Tree of Life.</title>
        <authorList>
            <consortium name="DOE Joint Genome Institute"/>
            <person name="Ahrendt S.R."/>
            <person name="Quandt C.A."/>
            <person name="Ciobanu D."/>
            <person name="Clum A."/>
            <person name="Salamov A."/>
            <person name="Andreopoulos B."/>
            <person name="Cheng J.-F."/>
            <person name="Woyke T."/>
            <person name="Pelin A."/>
            <person name="Henrissat B."/>
            <person name="Reynolds N."/>
            <person name="Benny G.L."/>
            <person name="Smith M.E."/>
            <person name="James T.Y."/>
            <person name="Grigoriev I.V."/>
        </authorList>
    </citation>
    <scope>NUCLEOTIDE SEQUENCE</scope>
    <source>
        <strain evidence="2">RSA 2659</strain>
    </source>
</reference>
<feature type="domain" description="Carboxymuconolactone decarboxylase-like" evidence="1">
    <location>
        <begin position="117"/>
        <end position="177"/>
    </location>
</feature>
<reference evidence="4" key="1">
    <citation type="journal article" date="2018" name="Nat. Microbiol.">
        <title>Leveraging single-cell genomics to expand the fungal tree of life.</title>
        <authorList>
            <person name="Ahrendt S.R."/>
            <person name="Quandt C.A."/>
            <person name="Ciobanu D."/>
            <person name="Clum A."/>
            <person name="Salamov A."/>
            <person name="Andreopoulos B."/>
            <person name="Cheng J.F."/>
            <person name="Woyke T."/>
            <person name="Pelin A."/>
            <person name="Henrissat B."/>
            <person name="Reynolds N.K."/>
            <person name="Benny G.L."/>
            <person name="Smith M.E."/>
            <person name="James T.Y."/>
            <person name="Grigoriev I.V."/>
        </authorList>
    </citation>
    <scope>NUCLEOTIDE SEQUENCE [LARGE SCALE GENOMIC DNA]</scope>
</reference>